<feature type="chain" id="PRO_5045480676" evidence="1">
    <location>
        <begin position="19"/>
        <end position="270"/>
    </location>
</feature>
<keyword evidence="1" id="KW-0732">Signal</keyword>
<dbReference type="RefSeq" id="WP_116823439.1">
    <property type="nucleotide sequence ID" value="NZ_JAEMEF010000019.1"/>
</dbReference>
<feature type="signal peptide" evidence="1">
    <location>
        <begin position="1"/>
        <end position="18"/>
    </location>
</feature>
<name>A0ABS1WQ04_9FLAO</name>
<dbReference type="InterPro" id="IPR008969">
    <property type="entry name" value="CarboxyPept-like_regulatory"/>
</dbReference>
<protein>
    <submittedName>
        <fullName evidence="2">Carboxypeptidase-like regulatory domain-containing protein</fullName>
    </submittedName>
</protein>
<dbReference type="Proteomes" id="UP000605013">
    <property type="component" value="Unassembled WGS sequence"/>
</dbReference>
<accession>A0ABS1WQ04</accession>
<keyword evidence="3" id="KW-1185">Reference proteome</keyword>
<dbReference type="EMBL" id="JAEMEF010000019">
    <property type="protein sequence ID" value="MBL7561207.1"/>
    <property type="molecule type" value="Genomic_DNA"/>
</dbReference>
<evidence type="ECO:0000256" key="1">
    <source>
        <dbReference type="SAM" id="SignalP"/>
    </source>
</evidence>
<proteinExistence type="predicted"/>
<evidence type="ECO:0000313" key="3">
    <source>
        <dbReference type="Proteomes" id="UP000605013"/>
    </source>
</evidence>
<evidence type="ECO:0000313" key="2">
    <source>
        <dbReference type="EMBL" id="MBL7561207.1"/>
    </source>
</evidence>
<organism evidence="2 3">
    <name type="scientific">Olleya sediminilitoris</name>
    <dbReference type="NCBI Taxonomy" id="2795739"/>
    <lineage>
        <taxon>Bacteria</taxon>
        <taxon>Pseudomonadati</taxon>
        <taxon>Bacteroidota</taxon>
        <taxon>Flavobacteriia</taxon>
        <taxon>Flavobacteriales</taxon>
        <taxon>Flavobacteriaceae</taxon>
    </lineage>
</organism>
<dbReference type="SUPFAM" id="SSF49464">
    <property type="entry name" value="Carboxypeptidase regulatory domain-like"/>
    <property type="match status" value="1"/>
</dbReference>
<dbReference type="Pfam" id="PF13715">
    <property type="entry name" value="CarbopepD_reg_2"/>
    <property type="match status" value="1"/>
</dbReference>
<comment type="caution">
    <text evidence="2">The sequence shown here is derived from an EMBL/GenBank/DDBJ whole genome shotgun (WGS) entry which is preliminary data.</text>
</comment>
<gene>
    <name evidence="2" type="ORF">JAO71_15515</name>
</gene>
<reference evidence="2 3" key="1">
    <citation type="submission" date="2020-12" db="EMBL/GenBank/DDBJ databases">
        <title>Olleya sediminilitoris sp. nov., isolated from a tidal flat.</title>
        <authorList>
            <person name="Park S."/>
            <person name="Yoon J.-H."/>
        </authorList>
    </citation>
    <scope>NUCLEOTIDE SEQUENCE [LARGE SCALE GENOMIC DNA]</scope>
    <source>
        <strain evidence="2 3">YSTF-M6</strain>
    </source>
</reference>
<sequence>MKLKLLAFFTLIVGFSYAQDSTRVEITGKIIIDSPDLEGITVYNSSSNRGAVTDQKGEFKIKVMLNDRINVSALQFKDFNVVIAQEVIENKQMNVYLVEQVNKLDEVVILPYDLTGVLNEDVANVKTFNPDLDAIYFGVNDISFYEFSNDEYSKVENLAAMNQNERIRYQADGMAIIGGLVNLIFKKKDKKKSSAEIQTIETSKDLSDMYKHEYYTVNFKIPEDQVEAFIAFVQKNNFDTDLLVKGKEMQLIEHLNGQSKQFLKATIEKN</sequence>